<gene>
    <name evidence="7" type="ORF">E7272_13010</name>
</gene>
<dbReference type="EMBL" id="SVER01000048">
    <property type="protein sequence ID" value="MBE5920743.1"/>
    <property type="molecule type" value="Genomic_DNA"/>
</dbReference>
<sequence length="110" mass="13070">MDNVKFDSYYIDKIKADLLFIDRNMMGVTKAEFEENEILQDSMMFRLIQISENARKLSDDFRTTKSDIPWGDIFGLRNKIVHDYGQVDLKIVYETLVYDIPDVYEMLKEL</sequence>
<dbReference type="Pfam" id="PF01934">
    <property type="entry name" value="HepT-like"/>
    <property type="match status" value="1"/>
</dbReference>
<dbReference type="PANTHER" id="PTHR34139:SF1">
    <property type="entry name" value="RNASE MJ1380-RELATED"/>
    <property type="match status" value="1"/>
</dbReference>
<dbReference type="GO" id="GO:0110001">
    <property type="term" value="C:toxin-antitoxin complex"/>
    <property type="evidence" value="ECO:0007669"/>
    <property type="project" value="InterPro"/>
</dbReference>
<keyword evidence="5" id="KW-0378">Hydrolase</keyword>
<keyword evidence="4" id="KW-0547">Nucleotide-binding</keyword>
<keyword evidence="1" id="KW-0597">Phosphoprotein</keyword>
<evidence type="ECO:0000313" key="7">
    <source>
        <dbReference type="EMBL" id="MBE5920743.1"/>
    </source>
</evidence>
<evidence type="ECO:0000256" key="1">
    <source>
        <dbReference type="ARBA" id="ARBA00022553"/>
    </source>
</evidence>
<dbReference type="Proteomes" id="UP000766246">
    <property type="component" value="Unassembled WGS sequence"/>
</dbReference>
<comment type="caution">
    <text evidence="7">The sequence shown here is derived from an EMBL/GenBank/DDBJ whole genome shotgun (WGS) entry which is preliminary data.</text>
</comment>
<reference evidence="7" key="1">
    <citation type="submission" date="2019-04" db="EMBL/GenBank/DDBJ databases">
        <title>Evolution of Biomass-Degrading Anaerobic Consortia Revealed by Metagenomics.</title>
        <authorList>
            <person name="Peng X."/>
        </authorList>
    </citation>
    <scope>NUCLEOTIDE SEQUENCE</scope>
    <source>
        <strain evidence="7">SIG311</strain>
    </source>
</reference>
<dbReference type="GO" id="GO:0000166">
    <property type="term" value="F:nucleotide binding"/>
    <property type="evidence" value="ECO:0007669"/>
    <property type="project" value="UniProtKB-KW"/>
</dbReference>
<dbReference type="AlphaFoldDB" id="A0A927UD55"/>
<evidence type="ECO:0000256" key="5">
    <source>
        <dbReference type="ARBA" id="ARBA00022801"/>
    </source>
</evidence>
<dbReference type="GO" id="GO:0016787">
    <property type="term" value="F:hydrolase activity"/>
    <property type="evidence" value="ECO:0007669"/>
    <property type="project" value="UniProtKB-KW"/>
</dbReference>
<evidence type="ECO:0000256" key="3">
    <source>
        <dbReference type="ARBA" id="ARBA00022722"/>
    </source>
</evidence>
<dbReference type="InterPro" id="IPR008201">
    <property type="entry name" value="HepT-like"/>
</dbReference>
<proteinExistence type="inferred from homology"/>
<protein>
    <submittedName>
        <fullName evidence="7">DUF86 domain-containing protein</fullName>
    </submittedName>
</protein>
<organism evidence="7 8">
    <name type="scientific">Pseudobutyrivibrio ruminis</name>
    <dbReference type="NCBI Taxonomy" id="46206"/>
    <lineage>
        <taxon>Bacteria</taxon>
        <taxon>Bacillati</taxon>
        <taxon>Bacillota</taxon>
        <taxon>Clostridia</taxon>
        <taxon>Lachnospirales</taxon>
        <taxon>Lachnospiraceae</taxon>
        <taxon>Pseudobutyrivibrio</taxon>
    </lineage>
</organism>
<accession>A0A927UD55</accession>
<dbReference type="PANTHER" id="PTHR34139">
    <property type="entry name" value="UPF0331 PROTEIN MJ0127"/>
    <property type="match status" value="1"/>
</dbReference>
<dbReference type="GO" id="GO:0004540">
    <property type="term" value="F:RNA nuclease activity"/>
    <property type="evidence" value="ECO:0007669"/>
    <property type="project" value="InterPro"/>
</dbReference>
<evidence type="ECO:0000256" key="4">
    <source>
        <dbReference type="ARBA" id="ARBA00022741"/>
    </source>
</evidence>
<keyword evidence="3" id="KW-0540">Nuclease</keyword>
<name>A0A927UD55_9FIRM</name>
<evidence type="ECO:0000256" key="2">
    <source>
        <dbReference type="ARBA" id="ARBA00022649"/>
    </source>
</evidence>
<keyword evidence="2" id="KW-1277">Toxin-antitoxin system</keyword>
<dbReference type="InterPro" id="IPR051813">
    <property type="entry name" value="HepT_RNase_toxin"/>
</dbReference>
<evidence type="ECO:0000256" key="6">
    <source>
        <dbReference type="ARBA" id="ARBA00024207"/>
    </source>
</evidence>
<dbReference type="InterPro" id="IPR037038">
    <property type="entry name" value="HepT-like_sf"/>
</dbReference>
<evidence type="ECO:0000313" key="8">
    <source>
        <dbReference type="Proteomes" id="UP000766246"/>
    </source>
</evidence>
<dbReference type="Gene3D" id="1.20.120.580">
    <property type="entry name" value="bsu32300-like"/>
    <property type="match status" value="1"/>
</dbReference>
<comment type="similarity">
    <text evidence="6">Belongs to the HepT RNase toxin family.</text>
</comment>